<keyword evidence="2" id="KW-1185">Reference proteome</keyword>
<sequence>MRDQCGIGLCGRCVYSAVAHGLPWLYWAAVRPAFKQFLPAWCLSFLSNSDITKDLAFRRMLSAPSFAGNQLCFM</sequence>
<comment type="caution">
    <text evidence="1">The sequence shown here is derived from an EMBL/GenBank/DDBJ whole genome shotgun (WGS) entry which is preliminary data.</text>
</comment>
<dbReference type="Proteomes" id="UP001558613">
    <property type="component" value="Unassembled WGS sequence"/>
</dbReference>
<name>A0ABR3NNA7_9TELE</name>
<gene>
    <name evidence="1" type="ORF">QQF64_025136</name>
</gene>
<accession>A0ABR3NNA7</accession>
<proteinExistence type="predicted"/>
<organism evidence="1 2">
    <name type="scientific">Cirrhinus molitorella</name>
    <name type="common">mud carp</name>
    <dbReference type="NCBI Taxonomy" id="172907"/>
    <lineage>
        <taxon>Eukaryota</taxon>
        <taxon>Metazoa</taxon>
        <taxon>Chordata</taxon>
        <taxon>Craniata</taxon>
        <taxon>Vertebrata</taxon>
        <taxon>Euteleostomi</taxon>
        <taxon>Actinopterygii</taxon>
        <taxon>Neopterygii</taxon>
        <taxon>Teleostei</taxon>
        <taxon>Ostariophysi</taxon>
        <taxon>Cypriniformes</taxon>
        <taxon>Cyprinidae</taxon>
        <taxon>Labeoninae</taxon>
        <taxon>Labeonini</taxon>
        <taxon>Cirrhinus</taxon>
    </lineage>
</organism>
<evidence type="ECO:0000313" key="2">
    <source>
        <dbReference type="Proteomes" id="UP001558613"/>
    </source>
</evidence>
<reference evidence="1 2" key="1">
    <citation type="submission" date="2023-09" db="EMBL/GenBank/DDBJ databases">
        <authorList>
            <person name="Wang M."/>
        </authorList>
    </citation>
    <scope>NUCLEOTIDE SEQUENCE [LARGE SCALE GENOMIC DNA]</scope>
    <source>
        <strain evidence="1">GT-2023</strain>
        <tissue evidence="1">Liver</tissue>
    </source>
</reference>
<evidence type="ECO:0000313" key="1">
    <source>
        <dbReference type="EMBL" id="KAL1278463.1"/>
    </source>
</evidence>
<protein>
    <submittedName>
        <fullName evidence="1">Uncharacterized protein</fullName>
    </submittedName>
</protein>
<dbReference type="EMBL" id="JAYMGO010000003">
    <property type="protein sequence ID" value="KAL1278463.1"/>
    <property type="molecule type" value="Genomic_DNA"/>
</dbReference>